<gene>
    <name evidence="8" type="primary">AlNc14C139G7204</name>
    <name evidence="8" type="ORF">ALNC14_081170</name>
</gene>
<dbReference type="Gene3D" id="3.40.1190.20">
    <property type="match status" value="1"/>
</dbReference>
<feature type="binding site" evidence="6">
    <location>
        <begin position="199"/>
        <end position="208"/>
    </location>
    <ligand>
        <name>ATP</name>
        <dbReference type="ChEBI" id="CHEBI:30616"/>
    </ligand>
</feature>
<dbReference type="PROSITE" id="PS51383">
    <property type="entry name" value="YJEF_C_3"/>
    <property type="match status" value="1"/>
</dbReference>
<dbReference type="HOGENOM" id="CLU_030651_2_0_1"/>
<reference evidence="8" key="1">
    <citation type="journal article" date="2011" name="PLoS Biol.">
        <title>Gene gain and loss during evolution of obligate parasitism in the white rust pathogen of Arabidopsis thaliana.</title>
        <authorList>
            <person name="Kemen E."/>
            <person name="Gardiner A."/>
            <person name="Schultz-Larsen T."/>
            <person name="Kemen A.C."/>
            <person name="Balmuth A.L."/>
            <person name="Robert-Seilaniantz A."/>
            <person name="Bailey K."/>
            <person name="Holub E."/>
            <person name="Studholme D.J."/>
            <person name="Maclean D."/>
            <person name="Jones J.D."/>
        </authorList>
    </citation>
    <scope>NUCLEOTIDE SEQUENCE</scope>
</reference>
<dbReference type="InterPro" id="IPR000631">
    <property type="entry name" value="CARKD"/>
</dbReference>
<reference evidence="8" key="2">
    <citation type="submission" date="2011-02" db="EMBL/GenBank/DDBJ databases">
        <authorList>
            <person name="MacLean D."/>
        </authorList>
    </citation>
    <scope>NUCLEOTIDE SEQUENCE</scope>
</reference>
<dbReference type="PANTHER" id="PTHR12592:SF0">
    <property type="entry name" value="ATP-DEPENDENT (S)-NAD(P)H-HYDRATE DEHYDRATASE"/>
    <property type="match status" value="1"/>
</dbReference>
<sequence>MRSAPSKRNNRIHVQGADLCHVFCAEEAAISIKSYSPELIVHPCLPSDQILANENASNRCKSITKSVNMILAVLPRLDVLVIGPGLGRDESIRETLRQLLPQLRSSGMPLILDGDALYFVSNEPDLIRDYTHLILTPNAMEYARLCAALHLIEDADPKKASEIDPATLSERIGNPIVVRKATADSISDGVTNLVIEEHSSPRRCGGQGDIMSGCIATFTAWAKHLEMDNTTYDGSNPYLLAAYAGSLLTRMSSYKAYQSSGRSMLATDVIQCIGKTFQECFSDDPLKNKAR</sequence>
<feature type="domain" description="YjeF C-terminal" evidence="7">
    <location>
        <begin position="1"/>
        <end position="280"/>
    </location>
</feature>
<proteinExistence type="inferred from homology"/>
<accession>F0WL15</accession>
<comment type="catalytic activity">
    <reaction evidence="6">
        <text>(6S)-NADHX + ATP = ADP + phosphate + NADH + H(+)</text>
        <dbReference type="Rhea" id="RHEA:19017"/>
        <dbReference type="ChEBI" id="CHEBI:15378"/>
        <dbReference type="ChEBI" id="CHEBI:30616"/>
        <dbReference type="ChEBI" id="CHEBI:43474"/>
        <dbReference type="ChEBI" id="CHEBI:57945"/>
        <dbReference type="ChEBI" id="CHEBI:64074"/>
        <dbReference type="ChEBI" id="CHEBI:456216"/>
        <dbReference type="EC" id="4.2.1.93"/>
    </reaction>
</comment>
<evidence type="ECO:0000256" key="2">
    <source>
        <dbReference type="ARBA" id="ARBA00022840"/>
    </source>
</evidence>
<comment type="catalytic activity">
    <reaction evidence="6">
        <text>(6S)-NADPHX + ATP = ADP + phosphate + NADPH + H(+)</text>
        <dbReference type="Rhea" id="RHEA:32231"/>
        <dbReference type="ChEBI" id="CHEBI:15378"/>
        <dbReference type="ChEBI" id="CHEBI:30616"/>
        <dbReference type="ChEBI" id="CHEBI:43474"/>
        <dbReference type="ChEBI" id="CHEBI:57783"/>
        <dbReference type="ChEBI" id="CHEBI:64076"/>
        <dbReference type="ChEBI" id="CHEBI:456216"/>
        <dbReference type="EC" id="4.2.1.93"/>
    </reaction>
</comment>
<organism evidence="8">
    <name type="scientific">Albugo laibachii Nc14</name>
    <dbReference type="NCBI Taxonomy" id="890382"/>
    <lineage>
        <taxon>Eukaryota</taxon>
        <taxon>Sar</taxon>
        <taxon>Stramenopiles</taxon>
        <taxon>Oomycota</taxon>
        <taxon>Peronosporomycetes</taxon>
        <taxon>Albuginales</taxon>
        <taxon>Albuginaceae</taxon>
        <taxon>Albugo</taxon>
    </lineage>
</organism>
<dbReference type="EC" id="4.2.1.93" evidence="6"/>
<dbReference type="PANTHER" id="PTHR12592">
    <property type="entry name" value="ATP-DEPENDENT (S)-NAD(P)H-HYDRATE DEHYDRATASE FAMILY MEMBER"/>
    <property type="match status" value="1"/>
</dbReference>
<evidence type="ECO:0000259" key="7">
    <source>
        <dbReference type="PROSITE" id="PS51383"/>
    </source>
</evidence>
<keyword evidence="5 6" id="KW-0456">Lyase</keyword>
<dbReference type="Pfam" id="PF01256">
    <property type="entry name" value="Carb_kinase"/>
    <property type="match status" value="1"/>
</dbReference>
<dbReference type="AlphaFoldDB" id="F0WL15"/>
<keyword evidence="3" id="KW-0521">NADP</keyword>
<dbReference type="HAMAP" id="MF_01965">
    <property type="entry name" value="NADHX_dehydratase"/>
    <property type="match status" value="1"/>
</dbReference>
<keyword evidence="1 6" id="KW-0547">Nucleotide-binding</keyword>
<evidence type="ECO:0000256" key="5">
    <source>
        <dbReference type="ARBA" id="ARBA00023239"/>
    </source>
</evidence>
<keyword evidence="6" id="KW-0597">Phosphoprotein</keyword>
<comment type="cofactor">
    <cofactor evidence="6">
        <name>Mg(2+)</name>
        <dbReference type="ChEBI" id="CHEBI:18420"/>
    </cofactor>
</comment>
<dbReference type="GO" id="GO:0110051">
    <property type="term" value="P:metabolite repair"/>
    <property type="evidence" value="ECO:0007669"/>
    <property type="project" value="TreeGrafter"/>
</dbReference>
<evidence type="ECO:0000256" key="3">
    <source>
        <dbReference type="ARBA" id="ARBA00022857"/>
    </source>
</evidence>
<feature type="binding site" evidence="6">
    <location>
        <begin position="138"/>
        <end position="144"/>
    </location>
    <ligand>
        <name>(6S)-NADPHX</name>
        <dbReference type="ChEBI" id="CHEBI:64076"/>
    </ligand>
</feature>
<dbReference type="GO" id="GO:0005524">
    <property type="term" value="F:ATP binding"/>
    <property type="evidence" value="ECO:0007669"/>
    <property type="project" value="UniProtKB-KW"/>
</dbReference>
<dbReference type="GO" id="GO:0047453">
    <property type="term" value="F:ATP-dependent NAD(P)H-hydrate dehydratase activity"/>
    <property type="evidence" value="ECO:0007669"/>
    <property type="project" value="UniProtKB-UniRule"/>
</dbReference>
<dbReference type="SUPFAM" id="SSF53613">
    <property type="entry name" value="Ribokinase-like"/>
    <property type="match status" value="1"/>
</dbReference>
<keyword evidence="4 6" id="KW-0520">NAD</keyword>
<evidence type="ECO:0000313" key="8">
    <source>
        <dbReference type="EMBL" id="CCA21974.1"/>
    </source>
</evidence>
<dbReference type="EMBL" id="FR824184">
    <property type="protein sequence ID" value="CCA21974.1"/>
    <property type="molecule type" value="Genomic_DNA"/>
</dbReference>
<dbReference type="CDD" id="cd01171">
    <property type="entry name" value="YXKO-related"/>
    <property type="match status" value="1"/>
</dbReference>
<evidence type="ECO:0000256" key="1">
    <source>
        <dbReference type="ARBA" id="ARBA00022741"/>
    </source>
</evidence>
<name>F0WL15_9STRA</name>
<comment type="function">
    <text evidence="6">Catalyzes the dehydration of the S-form of NAD(P)HX at the expense of ATP, which is converted to ADP. Together with NAD(P)HX epimerase, which catalyzes the epimerization of the S- and R-forms, the enzyme allows the repair of both epimers of NAD(P)HX, a damaged form of NAD(P)H that is a result of enzymatic or heat-dependent hydration.</text>
</comment>
<feature type="binding site" evidence="6">
    <location>
        <position position="85"/>
    </location>
    <ligand>
        <name>(6S)-NADPHX</name>
        <dbReference type="ChEBI" id="CHEBI:64076"/>
    </ligand>
</feature>
<evidence type="ECO:0000256" key="6">
    <source>
        <dbReference type="HAMAP-Rule" id="MF_03157"/>
    </source>
</evidence>
<evidence type="ECO:0000256" key="4">
    <source>
        <dbReference type="ARBA" id="ARBA00023027"/>
    </source>
</evidence>
<keyword evidence="2 6" id="KW-0067">ATP-binding</keyword>
<dbReference type="InterPro" id="IPR029056">
    <property type="entry name" value="Ribokinase-like"/>
</dbReference>
<comment type="similarity">
    <text evidence="6">Belongs to the NnrD/CARKD family.</text>
</comment>
<feature type="binding site" evidence="6">
    <location>
        <begin position="180"/>
        <end position="184"/>
    </location>
    <ligand>
        <name>ATP</name>
        <dbReference type="ChEBI" id="CHEBI:30616"/>
    </ligand>
</feature>
<feature type="binding site" evidence="6">
    <location>
        <position position="209"/>
    </location>
    <ligand>
        <name>(6S)-NADPHX</name>
        <dbReference type="ChEBI" id="CHEBI:64076"/>
    </ligand>
</feature>
<protein>
    <recommendedName>
        <fullName evidence="6">ATP-dependent (S)-NAD(P)H-hydrate dehydratase</fullName>
        <ecNumber evidence="6">4.2.1.93</ecNumber>
    </recommendedName>
    <alternativeName>
        <fullName evidence="6">ATP-dependent NAD(P)HX dehydratase</fullName>
    </alternativeName>
</protein>
<dbReference type="GO" id="GO:0046496">
    <property type="term" value="P:nicotinamide nucleotide metabolic process"/>
    <property type="evidence" value="ECO:0007669"/>
    <property type="project" value="UniProtKB-UniRule"/>
</dbReference>